<dbReference type="InterPro" id="IPR005314">
    <property type="entry name" value="Peptidase_C50"/>
</dbReference>
<feature type="region of interest" description="Disordered" evidence="5">
    <location>
        <begin position="1"/>
        <end position="90"/>
    </location>
</feature>
<dbReference type="InterPro" id="IPR011990">
    <property type="entry name" value="TPR-like_helical_dom_sf"/>
</dbReference>
<dbReference type="SUPFAM" id="SSF48452">
    <property type="entry name" value="TPR-like"/>
    <property type="match status" value="1"/>
</dbReference>
<feature type="compositionally biased region" description="Low complexity" evidence="5">
    <location>
        <begin position="1000"/>
        <end position="1009"/>
    </location>
</feature>
<evidence type="ECO:0000256" key="4">
    <source>
        <dbReference type="ARBA" id="ARBA00022829"/>
    </source>
</evidence>
<dbReference type="GO" id="GO:0006508">
    <property type="term" value="P:proteolysis"/>
    <property type="evidence" value="ECO:0007669"/>
    <property type="project" value="InterPro"/>
</dbReference>
<dbReference type="KEGG" id="cne:CNB00660"/>
<dbReference type="GeneID" id="3255993"/>
<dbReference type="EMBL" id="AE017342">
    <property type="protein sequence ID" value="AAW41694.2"/>
    <property type="molecule type" value="Genomic_DNA"/>
</dbReference>
<dbReference type="VEuPathDB" id="FungiDB:CNB00660"/>
<feature type="compositionally biased region" description="Polar residues" evidence="5">
    <location>
        <begin position="22"/>
        <end position="35"/>
    </location>
</feature>
<gene>
    <name evidence="7" type="ordered locus">CNB00660</name>
</gene>
<keyword evidence="3" id="KW-0378">Hydrolase</keyword>
<dbReference type="RefSeq" id="XP_024512201.1">
    <property type="nucleotide sequence ID" value="XM_024656438.1"/>
</dbReference>
<protein>
    <recommendedName>
        <fullName evidence="2">separase</fullName>
        <ecNumber evidence="2">3.4.22.49</ecNumber>
    </recommendedName>
</protein>
<evidence type="ECO:0000259" key="6">
    <source>
        <dbReference type="PROSITE" id="PS51700"/>
    </source>
</evidence>
<dbReference type="Pfam" id="PF03568">
    <property type="entry name" value="Separin_C"/>
    <property type="match status" value="1"/>
</dbReference>
<evidence type="ECO:0000256" key="5">
    <source>
        <dbReference type="SAM" id="MobiDB-lite"/>
    </source>
</evidence>
<dbReference type="PROSITE" id="PS51700">
    <property type="entry name" value="SEPARIN"/>
    <property type="match status" value="1"/>
</dbReference>
<sequence>MPPRVATTRASSAAPKAPTRATVRSRTQAPTTTTDELADGINKLAISKPEPKVRVTRTQPSTSKAVPSKSAKPTIRRPATTTAEKGKEKATLEDSLPWACSTASERLRPVERAMQAMQATNASIKALGESENSGYRYGSSKGSSGGNEWTDEKVVRLVDTCLVAFRVLRELDGQDVIGDKGVEVERTCQGVVSKCLNMGMVHKAMEALVEARPGLLRLYKGSKVEDPPATAAKLPTTSRATGPSRSTARAASKTTTTSSRSTPATSVAKSSKSSLKSEQPTISVPSKWLELAWFPAPMEGTEMAEPVKNLLFMAMVSAWVGLITTSKGSEEVLVMMPTSSASAKLNPLTIALTLPLTSITPLLYSLYRAIDILNLPPASSLNLRYRQIALYALSMTISSSPQSRNSPTRLWEATHRAISVYVHTQHSNENLSEVAEVISNLIDWVEKMVEKRAENVKDWQSGKGWLELMEMWIALGRRLNDADIIDKALSLMTSSTSISTLPSAGLSSGESVRSAIKGSPEVEVARIRGNLAKASVMFDKILSGQSPPTPNQQRIDALSLEDINVLGQAVNRLPNDEESKVLIDRVVRAWERVRRGCVKIIDRYGIEESCKVLVGEVERWSRAALDFVETVADRIEINPSFADYLITGIIDTVCFLSQRYLSSSSILLSRGYDLYRRVKSSTKIVDQIDWLRALSIAASNVGGRMFSQARMEEAVHLANLSCEWAVEVVKLGKAGDLDEEGDKKLQQFSEGLAKRWEFLASCYQRHGQKEQVFVAYIQCLAYQPPSLLSNLALAASQSISKIFEPFADFKNSLLRLSAFILYDPMLCIDFGLSLMKEMTTNSYKPHEVGAIGEKIMDTLEDGAWKEEVARIVLDLGEGLLDVYGAAYPIRRLRVVARMMRIIVSSGQRMSRFDYLIQDADHLFAETNLGHDTSLGMYKKEHYAYTLILRALKAYHFEGDPTPAVLDNHKRSMEALREVLIPSSTSQEIKDEARKRQPLGRTTTTRAVTTGDAPARPIRGTKRTVSEPQKKAAGKATAGVTAAPGLVFDDLKKLTGLLGALASLLALLGQTLAQIETLRLIRAFQRGRDELIDDYVRRSSQLATEYFKLGKVSRAGNIFSQTYKTVSESKVLVDSGVKVELLLRWSCYLAGTGNIVNAREAYAEAQELNSDLESTKSKSHLLHVQVMNRCDTLERAAWSRTAFGAINAAQDNATGAIIHLSAAFRLWTRASDAICRIAEKQSSPNASILDAEDPFLVVPNPKRPKDADEPAKDESGPTPPQAAHFSGKHLHNLQWHVAHGLLDVTFELASAYAARGSVRDAEYFLKVAGLVSETIKSGGMGARVGAREAELLFRLRKLEAVGTKLESAAGLLCAEEGPEIVDLMRIQGDLYTGQGMIEEAGQMFQSTSSEIAGLDSVFAAAEALLPTPKKSSGLISSNISGRSAKTLSKSTGGKEPLLPATLAHVMRQHAWLLREAGSKEECMQLLAKVKNLPSTTQIKAEEFLLQGRIALHEAIQQFKTDLFMSSLTESAVTMPMGIPEKKIKDRQSARLSIQAFLTRAEDAFLSALDLVAAGGKVEGIRQACLALALLKAFQTSLGQGSESVTSAAASTLASSSSITLHRELLHAIETKFIDIDHGDIDWPSFDPPVTGKPNGDDVDLSDDLDDHDGKLRSYWQMIKSKYESKHILAADAISLEDVPANWAVITINVSDDRNTMFISRHQNGYEPIVFCLPVDRQGRREGDDDIWTFDAAVEELETIVKASNEGARRAKHITTSEGKAEWWAERRALDKRMEELCVNLEFVWLGAFKTILSPRNRFSKADLSDFSDSLDKIFGAALSGGRNSKAKKCATKPHLDDALLESFASLSSKCKEEEVEDLVYFILDVYQFHGVPVALSELDIDQIALDVKGALEKVETKQNNTSNALGEEHIFLALDKNVQSFPWESIPILRGRPTSRIPSLSFLLDQVAMGNHLRPSLTQSVVATDNHLDIKRTVNSRRTFYILNPSGDLARTETHFKPWIDEMVEKAGWKGIVGRPPTEMEMRAALRDYDLVLYFGHGGAEQYISSQKIRSLPQCATTMLWGCSSGHLKDQGDFDRTGTAWHYMVAGCPSLVGNLWDVTDRDIDRISEHVLKHGLHLDAAHQPQSRSRTNTLLPLSELSTVQAVNKARNECKLKYLNGAAPVVYGLPVYLH</sequence>
<evidence type="ECO:0000256" key="1">
    <source>
        <dbReference type="ARBA" id="ARBA00000451"/>
    </source>
</evidence>
<feature type="compositionally biased region" description="Low complexity" evidence="5">
    <location>
        <begin position="244"/>
        <end position="277"/>
    </location>
</feature>
<dbReference type="PANTHER" id="PTHR12792:SF0">
    <property type="entry name" value="SEPARIN"/>
    <property type="match status" value="1"/>
</dbReference>
<evidence type="ECO:0000256" key="3">
    <source>
        <dbReference type="ARBA" id="ARBA00022801"/>
    </source>
</evidence>
<feature type="region of interest" description="Disordered" evidence="5">
    <location>
        <begin position="226"/>
        <end position="278"/>
    </location>
</feature>
<proteinExistence type="predicted"/>
<evidence type="ECO:0000313" key="8">
    <source>
        <dbReference type="Proteomes" id="UP000002149"/>
    </source>
</evidence>
<feature type="region of interest" description="Disordered" evidence="5">
    <location>
        <begin position="1257"/>
        <end position="1283"/>
    </location>
</feature>
<dbReference type="GO" id="GO:0005634">
    <property type="term" value="C:nucleus"/>
    <property type="evidence" value="ECO:0000318"/>
    <property type="project" value="GO_Central"/>
</dbReference>
<dbReference type="OrthoDB" id="10255632at2759"/>
<evidence type="ECO:0000313" key="7">
    <source>
        <dbReference type="EMBL" id="AAW41694.2"/>
    </source>
</evidence>
<feature type="compositionally biased region" description="Polar residues" evidence="5">
    <location>
        <begin position="56"/>
        <end position="65"/>
    </location>
</feature>
<dbReference type="GO" id="GO:0005737">
    <property type="term" value="C:cytoplasm"/>
    <property type="evidence" value="ECO:0000318"/>
    <property type="project" value="GO_Central"/>
</dbReference>
<feature type="domain" description="Peptidase C50" evidence="6">
    <location>
        <begin position="1995"/>
        <end position="2093"/>
    </location>
</feature>
<feature type="region of interest" description="Disordered" evidence="5">
    <location>
        <begin position="984"/>
        <end position="1035"/>
    </location>
</feature>
<dbReference type="InParanoid" id="Q5KMS4"/>
<accession>Q5KMS4</accession>
<dbReference type="GO" id="GO:0044732">
    <property type="term" value="C:mitotic spindle pole body"/>
    <property type="evidence" value="ECO:0000318"/>
    <property type="project" value="GO_Central"/>
</dbReference>
<dbReference type="InterPro" id="IPR030397">
    <property type="entry name" value="SEPARIN_core_dom"/>
</dbReference>
<dbReference type="EC" id="3.4.22.49" evidence="2"/>
<dbReference type="GO" id="GO:0004197">
    <property type="term" value="F:cysteine-type endopeptidase activity"/>
    <property type="evidence" value="ECO:0000318"/>
    <property type="project" value="GO_Central"/>
</dbReference>
<feature type="compositionally biased region" description="Basic and acidic residues" evidence="5">
    <location>
        <begin position="1262"/>
        <end position="1274"/>
    </location>
</feature>
<organism evidence="7 8">
    <name type="scientific">Cryptococcus deneoformans (strain JEC21 / ATCC MYA-565)</name>
    <name type="common">Cryptococcus neoformans var. neoformans serotype D</name>
    <dbReference type="NCBI Taxonomy" id="214684"/>
    <lineage>
        <taxon>Eukaryota</taxon>
        <taxon>Fungi</taxon>
        <taxon>Dikarya</taxon>
        <taxon>Basidiomycota</taxon>
        <taxon>Agaricomycotina</taxon>
        <taxon>Tremellomycetes</taxon>
        <taxon>Tremellales</taxon>
        <taxon>Cryptococcaceae</taxon>
        <taxon>Cryptococcus</taxon>
        <taxon>Cryptococcus neoformans species complex</taxon>
    </lineage>
</organism>
<keyword evidence="8" id="KW-1185">Reference proteome</keyword>
<dbReference type="eggNOG" id="KOG1849">
    <property type="taxonomic scope" value="Eukaryota"/>
</dbReference>
<accession>Q55X58</accession>
<dbReference type="GO" id="GO:0051307">
    <property type="term" value="P:meiotic chromosome separation"/>
    <property type="evidence" value="ECO:0000318"/>
    <property type="project" value="GO_Central"/>
</dbReference>
<dbReference type="PaxDb" id="214684-Q5KMS4"/>
<comment type="catalytic activity">
    <reaction evidence="1">
        <text>All bonds known to be hydrolyzed by this endopeptidase have arginine in P1 and an acidic residue in P4. P6 is often occupied by an acidic residue or by a hydroxy-amino-acid residue, the phosphorylation of which enhances cleavage.</text>
        <dbReference type="EC" id="3.4.22.49"/>
    </reaction>
</comment>
<dbReference type="GO" id="GO:0072686">
    <property type="term" value="C:mitotic spindle"/>
    <property type="evidence" value="ECO:0000318"/>
    <property type="project" value="GO_Central"/>
</dbReference>
<dbReference type="HOGENOM" id="CLU_031474_0_0_1"/>
<dbReference type="PANTHER" id="PTHR12792">
    <property type="entry name" value="EXTRA SPINDLE POLES 1-RELATED"/>
    <property type="match status" value="1"/>
</dbReference>
<evidence type="ECO:0000256" key="2">
    <source>
        <dbReference type="ARBA" id="ARBA00012489"/>
    </source>
</evidence>
<reference evidence="7 8" key="1">
    <citation type="journal article" date="2005" name="Science">
        <title>The genome of the basidiomycetous yeast and human pathogen Cryptococcus neoformans.</title>
        <authorList>
            <person name="Loftus B.J."/>
            <person name="Fung E."/>
            <person name="Roncaglia P."/>
            <person name="Rowley D."/>
            <person name="Amedeo P."/>
            <person name="Bruno D."/>
            <person name="Vamathevan J."/>
            <person name="Miranda M."/>
            <person name="Anderson I.J."/>
            <person name="Fraser J.A."/>
            <person name="Allen J.E."/>
            <person name="Bosdet I.E."/>
            <person name="Brent M.R."/>
            <person name="Chiu R."/>
            <person name="Doering T.L."/>
            <person name="Donlin M.J."/>
            <person name="D'Souza C.A."/>
            <person name="Fox D.S."/>
            <person name="Grinberg V."/>
            <person name="Fu J."/>
            <person name="Fukushima M."/>
            <person name="Haas B.J."/>
            <person name="Huang J.C."/>
            <person name="Janbon G."/>
            <person name="Jones S.J."/>
            <person name="Koo H.L."/>
            <person name="Krzywinski M.I."/>
            <person name="Kwon-Chung J.K."/>
            <person name="Lengeler K.B."/>
            <person name="Maiti R."/>
            <person name="Marra M.A."/>
            <person name="Marra R.E."/>
            <person name="Mathewson C.A."/>
            <person name="Mitchell T.G."/>
            <person name="Pertea M."/>
            <person name="Riggs F.R."/>
            <person name="Salzberg S.L."/>
            <person name="Schein J.E."/>
            <person name="Shvartsbeyn A."/>
            <person name="Shin H."/>
            <person name="Shumway M."/>
            <person name="Specht C.A."/>
            <person name="Suh B.B."/>
            <person name="Tenney A."/>
            <person name="Utterback T.R."/>
            <person name="Wickes B.L."/>
            <person name="Wortman J.R."/>
            <person name="Wye N.H."/>
            <person name="Kronstad J.W."/>
            <person name="Lodge J.K."/>
            <person name="Heitman J."/>
            <person name="Davis R.W."/>
            <person name="Fraser C.M."/>
            <person name="Hyman R.W."/>
        </authorList>
    </citation>
    <scope>NUCLEOTIDE SEQUENCE [LARGE SCALE GENOMIC DNA]</scope>
    <source>
        <strain evidence="8">JEC21 / ATCC MYA-565</strain>
    </source>
</reference>
<name>Q5KMS4_CRYD1</name>
<dbReference type="Proteomes" id="UP000002149">
    <property type="component" value="Chromosome 2"/>
</dbReference>
<keyword evidence="4" id="KW-0159">Chromosome partition</keyword>
<dbReference type="Gene3D" id="1.25.40.10">
    <property type="entry name" value="Tetratricopeptide repeat domain"/>
    <property type="match status" value="1"/>
</dbReference>
<dbReference type="STRING" id="214684.Q5KMS4"/>